<reference evidence="1 2" key="1">
    <citation type="submission" date="2016-10" db="EMBL/GenBank/DDBJ databases">
        <authorList>
            <person name="de Groot N.N."/>
        </authorList>
    </citation>
    <scope>NUCLEOTIDE SEQUENCE [LARGE SCALE GENOMIC DNA]</scope>
    <source>
        <strain evidence="1 2">DSM 3756</strain>
    </source>
</reference>
<evidence type="ECO:0000313" key="1">
    <source>
        <dbReference type="EMBL" id="SDW31708.1"/>
    </source>
</evidence>
<dbReference type="Proteomes" id="UP000182573">
    <property type="component" value="Unassembled WGS sequence"/>
</dbReference>
<sequence>MLFRDMFFIGRALFFEGVAVRERYEDHCLSFTDATTIALVEHHDFDYVLSFDDFDGLVSRLDPTDL</sequence>
<dbReference type="Gene3D" id="3.40.50.1010">
    <property type="entry name" value="5'-nuclease"/>
    <property type="match status" value="1"/>
</dbReference>
<evidence type="ECO:0000313" key="2">
    <source>
        <dbReference type="Proteomes" id="UP000182573"/>
    </source>
</evidence>
<name>A0A1H2SJK9_HALVA</name>
<dbReference type="AlphaFoldDB" id="A0A1H2SJK9"/>
<protein>
    <recommendedName>
        <fullName evidence="3">PIN domain-containing protein</fullName>
    </recommendedName>
</protein>
<organism evidence="1 2">
    <name type="scientific">Haloarcula vallismortis</name>
    <name type="common">Halobacterium vallismortis</name>
    <dbReference type="NCBI Taxonomy" id="28442"/>
    <lineage>
        <taxon>Archaea</taxon>
        <taxon>Methanobacteriati</taxon>
        <taxon>Methanobacteriota</taxon>
        <taxon>Stenosarchaea group</taxon>
        <taxon>Halobacteria</taxon>
        <taxon>Halobacteriales</taxon>
        <taxon>Haloarculaceae</taxon>
        <taxon>Haloarcula</taxon>
    </lineage>
</organism>
<accession>A0A1H2SJK9</accession>
<proteinExistence type="predicted"/>
<gene>
    <name evidence="1" type="ORF">SAMN05443574_102394</name>
</gene>
<evidence type="ECO:0008006" key="3">
    <source>
        <dbReference type="Google" id="ProtNLM"/>
    </source>
</evidence>
<dbReference type="EMBL" id="FNOF01000002">
    <property type="protein sequence ID" value="SDW31708.1"/>
    <property type="molecule type" value="Genomic_DNA"/>
</dbReference>